<protein>
    <submittedName>
        <fullName evidence="2">Uncharacterized protein</fullName>
    </submittedName>
</protein>
<dbReference type="Proteomes" id="UP000663838">
    <property type="component" value="Unassembled WGS sequence"/>
</dbReference>
<sequence>MIKKPILTRPVRQINLSLPVLQTDAYEVYYSVPRSHHRHSSTKRSIVRPKTIADNNNNNNNNNSNNNTDSKKSNNPITRLRSPGRLTHLTGPVAVNLFVEMPTIPRDSSSLMVDPISNVLNKSCHSGLSLRAATASAIKQSKAQSTKNDEARSQSSYADRLLYESLVSFEDARAIKTKNMTLQSVHYPTLTTGKLLHTRGRSKRIVGSNAMHLRISKSFSLEHLLQESTTLSRQHLNEKIEQLTRLHFPTIQQLRRGHPSSGFNSYRTYLHREEKRDFIPVFCHSRLSP</sequence>
<dbReference type="EMBL" id="CAJOBS010001801">
    <property type="protein sequence ID" value="CAF4763321.1"/>
    <property type="molecule type" value="Genomic_DNA"/>
</dbReference>
<reference evidence="2" key="1">
    <citation type="submission" date="2021-02" db="EMBL/GenBank/DDBJ databases">
        <authorList>
            <person name="Nowell W R."/>
        </authorList>
    </citation>
    <scope>NUCLEOTIDE SEQUENCE</scope>
</reference>
<evidence type="ECO:0000256" key="1">
    <source>
        <dbReference type="SAM" id="MobiDB-lite"/>
    </source>
</evidence>
<feature type="region of interest" description="Disordered" evidence="1">
    <location>
        <begin position="34"/>
        <end position="86"/>
    </location>
</feature>
<evidence type="ECO:0000313" key="3">
    <source>
        <dbReference type="EMBL" id="CAF4763321.1"/>
    </source>
</evidence>
<evidence type="ECO:0000313" key="4">
    <source>
        <dbReference type="Proteomes" id="UP000663865"/>
    </source>
</evidence>
<feature type="compositionally biased region" description="Low complexity" evidence="1">
    <location>
        <begin position="54"/>
        <end position="68"/>
    </location>
</feature>
<comment type="caution">
    <text evidence="2">The sequence shown here is derived from an EMBL/GenBank/DDBJ whole genome shotgun (WGS) entry which is preliminary data.</text>
</comment>
<dbReference type="Proteomes" id="UP000663865">
    <property type="component" value="Unassembled WGS sequence"/>
</dbReference>
<accession>A0A818YCN8</accession>
<name>A0A818YCN8_9BILA</name>
<dbReference type="EMBL" id="CAJNYV010005572">
    <property type="protein sequence ID" value="CAF3752682.1"/>
    <property type="molecule type" value="Genomic_DNA"/>
</dbReference>
<organism evidence="2 4">
    <name type="scientific">Rotaria socialis</name>
    <dbReference type="NCBI Taxonomy" id="392032"/>
    <lineage>
        <taxon>Eukaryota</taxon>
        <taxon>Metazoa</taxon>
        <taxon>Spiralia</taxon>
        <taxon>Gnathifera</taxon>
        <taxon>Rotifera</taxon>
        <taxon>Eurotatoria</taxon>
        <taxon>Bdelloidea</taxon>
        <taxon>Philodinida</taxon>
        <taxon>Philodinidae</taxon>
        <taxon>Rotaria</taxon>
    </lineage>
</organism>
<proteinExistence type="predicted"/>
<dbReference type="AlphaFoldDB" id="A0A818YCN8"/>
<feature type="compositionally biased region" description="Basic residues" evidence="1">
    <location>
        <begin position="34"/>
        <end position="47"/>
    </location>
</feature>
<evidence type="ECO:0000313" key="2">
    <source>
        <dbReference type="EMBL" id="CAF3752682.1"/>
    </source>
</evidence>
<gene>
    <name evidence="2" type="ORF">KIK155_LOCUS29797</name>
    <name evidence="3" type="ORF">TOA249_LOCUS21151</name>
</gene>